<proteinExistence type="predicted"/>
<feature type="domain" description="Pyrin" evidence="2">
    <location>
        <begin position="42"/>
        <end position="121"/>
    </location>
</feature>
<dbReference type="FunFam" id="1.10.533.10:FF:000071">
    <property type="entry name" value="NACHT, LRR and PYD domains-containing protein 5"/>
    <property type="match status" value="1"/>
</dbReference>
<dbReference type="Proteomes" id="UP000236370">
    <property type="component" value="Unassembled WGS sequence"/>
</dbReference>
<dbReference type="STRING" id="9598.ENSPTRP00000080469"/>
<dbReference type="SMART" id="SM01289">
    <property type="entry name" value="PYRIN"/>
    <property type="match status" value="1"/>
</dbReference>
<accession>A0A2J8JLE6</accession>
<evidence type="ECO:0000313" key="4">
    <source>
        <dbReference type="Proteomes" id="UP000236370"/>
    </source>
</evidence>
<reference evidence="3 4" key="1">
    <citation type="submission" date="2017-12" db="EMBL/GenBank/DDBJ databases">
        <title>High-resolution comparative analysis of great ape genomes.</title>
        <authorList>
            <person name="Pollen A."/>
            <person name="Hastie A."/>
            <person name="Hormozdiari F."/>
            <person name="Dougherty M."/>
            <person name="Liu R."/>
            <person name="Chaisson M."/>
            <person name="Hoppe E."/>
            <person name="Hill C."/>
            <person name="Pang A."/>
            <person name="Hillier L."/>
            <person name="Baker C."/>
            <person name="Armstrong J."/>
            <person name="Shendure J."/>
            <person name="Paten B."/>
            <person name="Wilson R."/>
            <person name="Chao H."/>
            <person name="Schneider V."/>
            <person name="Ventura M."/>
            <person name="Kronenberg Z."/>
            <person name="Murali S."/>
            <person name="Gordon D."/>
            <person name="Cantsilieris S."/>
            <person name="Munson K."/>
            <person name="Nelson B."/>
            <person name="Raja A."/>
            <person name="Underwood J."/>
            <person name="Diekhans M."/>
            <person name="Fiddes I."/>
            <person name="Haussler D."/>
            <person name="Eichler E."/>
        </authorList>
    </citation>
    <scope>NUCLEOTIDE SEQUENCE [LARGE SCALE GENOMIC DNA]</scope>
    <source>
        <strain evidence="3">Yerkes chimp pedigree #C0471</strain>
    </source>
</reference>
<dbReference type="PANTHER" id="PTHR45690">
    <property type="entry name" value="NACHT, LRR AND PYD DOMAINS-CONTAINING PROTEIN 12"/>
    <property type="match status" value="1"/>
</dbReference>
<protein>
    <submittedName>
        <fullName evidence="3">NLRP5 isoform 3</fullName>
    </submittedName>
</protein>
<gene>
    <name evidence="3" type="ORF">CK820_G0046247</name>
</gene>
<dbReference type="InterPro" id="IPR050637">
    <property type="entry name" value="NLRP_innate_immun_reg"/>
</dbReference>
<dbReference type="InterPro" id="IPR011029">
    <property type="entry name" value="DEATH-like_dom_sf"/>
</dbReference>
<sequence length="179" mass="19942">GPTCSILPKNPLFPQNLSSQPCIKMEGDKSLTFSSYGLQWCLYELDKEEFQTFKELLKKKSSESTTCSIPQFEIESANVECLALLLHEYYGASLAWATSISIFENMNLRTLSEKARDDMKRHSSEDPEATTTDQGPSKEKVPGISQAVQQDSATAAETKEQESFAVLLRLQCSGYPQAQ</sequence>
<feature type="region of interest" description="Disordered" evidence="1">
    <location>
        <begin position="114"/>
        <end position="156"/>
    </location>
</feature>
<feature type="non-terminal residue" evidence="3">
    <location>
        <position position="1"/>
    </location>
</feature>
<evidence type="ECO:0000256" key="1">
    <source>
        <dbReference type="SAM" id="MobiDB-lite"/>
    </source>
</evidence>
<evidence type="ECO:0000259" key="2">
    <source>
        <dbReference type="PROSITE" id="PS50824"/>
    </source>
</evidence>
<dbReference type="EMBL" id="NBAG03000445">
    <property type="protein sequence ID" value="PNI23591.1"/>
    <property type="molecule type" value="Genomic_DNA"/>
</dbReference>
<dbReference type="SUPFAM" id="SSF47986">
    <property type="entry name" value="DEATH domain"/>
    <property type="match status" value="1"/>
</dbReference>
<dbReference type="AlphaFoldDB" id="A0A2J8JLE6"/>
<feature type="compositionally biased region" description="Basic and acidic residues" evidence="1">
    <location>
        <begin position="114"/>
        <end position="125"/>
    </location>
</feature>
<dbReference type="Pfam" id="PF02758">
    <property type="entry name" value="PYRIN"/>
    <property type="match status" value="1"/>
</dbReference>
<evidence type="ECO:0000313" key="3">
    <source>
        <dbReference type="EMBL" id="PNI23591.1"/>
    </source>
</evidence>
<feature type="non-terminal residue" evidence="3">
    <location>
        <position position="179"/>
    </location>
</feature>
<dbReference type="PROSITE" id="PS50824">
    <property type="entry name" value="DAPIN"/>
    <property type="match status" value="1"/>
</dbReference>
<name>A0A2J8JLE6_PANTR</name>
<dbReference type="Gene3D" id="1.10.533.10">
    <property type="entry name" value="Death Domain, Fas"/>
    <property type="match status" value="1"/>
</dbReference>
<dbReference type="PANTHER" id="PTHR45690:SF7">
    <property type="entry name" value="NACHT, LRR AND PYD DOMAINS-CONTAINING PROTEIN 5"/>
    <property type="match status" value="1"/>
</dbReference>
<organism evidence="3 4">
    <name type="scientific">Pan troglodytes</name>
    <name type="common">Chimpanzee</name>
    <dbReference type="NCBI Taxonomy" id="9598"/>
    <lineage>
        <taxon>Eukaryota</taxon>
        <taxon>Metazoa</taxon>
        <taxon>Chordata</taxon>
        <taxon>Craniata</taxon>
        <taxon>Vertebrata</taxon>
        <taxon>Euteleostomi</taxon>
        <taxon>Mammalia</taxon>
        <taxon>Eutheria</taxon>
        <taxon>Euarchontoglires</taxon>
        <taxon>Primates</taxon>
        <taxon>Haplorrhini</taxon>
        <taxon>Catarrhini</taxon>
        <taxon>Hominidae</taxon>
        <taxon>Pan</taxon>
    </lineage>
</organism>
<dbReference type="InterPro" id="IPR004020">
    <property type="entry name" value="DAPIN"/>
</dbReference>
<feature type="compositionally biased region" description="Polar residues" evidence="1">
    <location>
        <begin position="146"/>
        <end position="155"/>
    </location>
</feature>
<dbReference type="CDD" id="cd08320">
    <property type="entry name" value="Pyrin_NALPs"/>
    <property type="match status" value="1"/>
</dbReference>
<comment type="caution">
    <text evidence="3">The sequence shown here is derived from an EMBL/GenBank/DDBJ whole genome shotgun (WGS) entry which is preliminary data.</text>
</comment>